<evidence type="ECO:0000313" key="1">
    <source>
        <dbReference type="EMBL" id="ATZ26201.1"/>
    </source>
</evidence>
<accession>A0A2K8PHJ1</accession>
<proteinExistence type="predicted"/>
<name>A0A2K8PHJ1_STRLA</name>
<gene>
    <name evidence="1" type="ORF">SLAV_21920</name>
</gene>
<reference evidence="1 2" key="1">
    <citation type="submission" date="2017-11" db="EMBL/GenBank/DDBJ databases">
        <title>Complete genome sequence of Streptomyces lavendulae subsp. lavendulae CCM 3239 (formerly 'Streptomyces aureofaciens CCM 3239'), the producer of the angucycline-type antibiotic auricin.</title>
        <authorList>
            <person name="Busche T."/>
            <person name="Novakova R."/>
            <person name="Al'Dilaimi A."/>
            <person name="Homerova D."/>
            <person name="Feckova L."/>
            <person name="Rezuchova B."/>
            <person name="Mingyar E."/>
            <person name="Csolleiova D."/>
            <person name="Bekeova C."/>
            <person name="Winkler A."/>
            <person name="Sevcikova B."/>
            <person name="Kalinowski J."/>
            <person name="Kormanec J."/>
            <person name="Ruckert C."/>
        </authorList>
    </citation>
    <scope>NUCLEOTIDE SEQUENCE [LARGE SCALE GENOMIC DNA]</scope>
    <source>
        <strain evidence="1 2">CCM 3239</strain>
    </source>
</reference>
<keyword evidence="2" id="KW-1185">Reference proteome</keyword>
<dbReference type="AlphaFoldDB" id="A0A2K8PHJ1"/>
<protein>
    <submittedName>
        <fullName evidence="1">Uncharacterized protein</fullName>
    </submittedName>
</protein>
<evidence type="ECO:0000313" key="2">
    <source>
        <dbReference type="Proteomes" id="UP000231791"/>
    </source>
</evidence>
<dbReference type="EMBL" id="CP024985">
    <property type="protein sequence ID" value="ATZ26201.1"/>
    <property type="molecule type" value="Genomic_DNA"/>
</dbReference>
<dbReference type="KEGG" id="slx:SLAV_21920"/>
<dbReference type="Proteomes" id="UP000231791">
    <property type="component" value="Chromosome"/>
</dbReference>
<sequence>MTGTALGRWGVPLLVFSAMKLNIDAIVGGVALDGGVKEISMRLIKQCAAPDRNRLSADLSHQITQELESLGLITFPRRLPTSENASVWVMAASHPLAQAVLIASAYASLDRSGRNPLPGLFEKYVLARDQLL</sequence>
<organism evidence="1 2">
    <name type="scientific">Streptomyces lavendulae subsp. lavendulae</name>
    <dbReference type="NCBI Taxonomy" id="58340"/>
    <lineage>
        <taxon>Bacteria</taxon>
        <taxon>Bacillati</taxon>
        <taxon>Actinomycetota</taxon>
        <taxon>Actinomycetes</taxon>
        <taxon>Kitasatosporales</taxon>
        <taxon>Streptomycetaceae</taxon>
        <taxon>Streptomyces</taxon>
    </lineage>
</organism>